<name>A0A939MQ14_9MICO</name>
<feature type="region of interest" description="Disordered" evidence="2">
    <location>
        <begin position="1"/>
        <end position="34"/>
    </location>
</feature>
<comment type="caution">
    <text evidence="4">The sequence shown here is derived from an EMBL/GenBank/DDBJ whole genome shotgun (WGS) entry which is preliminary data.</text>
</comment>
<accession>A0A939MQ14</accession>
<dbReference type="GO" id="GO:0016787">
    <property type="term" value="F:hydrolase activity"/>
    <property type="evidence" value="ECO:0007669"/>
    <property type="project" value="UniProtKB-KW"/>
</dbReference>
<sequence length="318" mass="33720">MTTDLSPGPAAGSSPASAPVTGAEQKPKKPKPPLVLSQRDHAIRGVVGIAAALLLSFAFNLIVFSHLQYFAAQQQLRDRFSAELAEGVAPVSEGDFNSVLLSDGDPVTLLDIPSIGLRTVVVEGSSGGVTSNGPGHRRDTVLPGQAGVSIIMGRASAYGAPFSKIKDLRPGDTFTAITGQGEHVYSVIGVRYQKDPTPTTPQTGESRLILETARTSMPYVPTGVIRVDARLVSDVQDTGARQTTPATLPPSHRAMATDTSTVWALVFALQALIVLEVALVWSVRRVGARRAWAVFVPIALLITFIVTDQVMRLLPNLL</sequence>
<feature type="compositionally biased region" description="Low complexity" evidence="2">
    <location>
        <begin position="1"/>
        <end position="19"/>
    </location>
</feature>
<dbReference type="Pfam" id="PF04203">
    <property type="entry name" value="Sortase"/>
    <property type="match status" value="1"/>
</dbReference>
<dbReference type="SUPFAM" id="SSF63817">
    <property type="entry name" value="Sortase"/>
    <property type="match status" value="1"/>
</dbReference>
<keyword evidence="3" id="KW-0472">Membrane</keyword>
<dbReference type="EMBL" id="JAGDYM010000015">
    <property type="protein sequence ID" value="MBO1902837.1"/>
    <property type="molecule type" value="Genomic_DNA"/>
</dbReference>
<evidence type="ECO:0000256" key="2">
    <source>
        <dbReference type="SAM" id="MobiDB-lite"/>
    </source>
</evidence>
<feature type="transmembrane region" description="Helical" evidence="3">
    <location>
        <begin position="42"/>
        <end position="67"/>
    </location>
</feature>
<reference evidence="4" key="1">
    <citation type="submission" date="2021-03" db="EMBL/GenBank/DDBJ databases">
        <title>Leucobacter chromiisoli sp. nov., isolated from chromium-containing soil of chemical plant.</title>
        <authorList>
            <person name="Xu Z."/>
        </authorList>
    </citation>
    <scope>NUCLEOTIDE SEQUENCE</scope>
    <source>
        <strain evidence="4">S27</strain>
    </source>
</reference>
<feature type="transmembrane region" description="Helical" evidence="3">
    <location>
        <begin position="262"/>
        <end position="283"/>
    </location>
</feature>
<keyword evidence="1" id="KW-0378">Hydrolase</keyword>
<gene>
    <name evidence="4" type="ORF">J4H92_12865</name>
</gene>
<protein>
    <submittedName>
        <fullName evidence="4">Sortase</fullName>
    </submittedName>
</protein>
<evidence type="ECO:0000313" key="5">
    <source>
        <dbReference type="Proteomes" id="UP000664382"/>
    </source>
</evidence>
<dbReference type="Proteomes" id="UP000664382">
    <property type="component" value="Unassembled WGS sequence"/>
</dbReference>
<evidence type="ECO:0000256" key="1">
    <source>
        <dbReference type="ARBA" id="ARBA00022801"/>
    </source>
</evidence>
<dbReference type="Gene3D" id="2.40.260.10">
    <property type="entry name" value="Sortase"/>
    <property type="match status" value="1"/>
</dbReference>
<evidence type="ECO:0000256" key="3">
    <source>
        <dbReference type="SAM" id="Phobius"/>
    </source>
</evidence>
<keyword evidence="3" id="KW-1133">Transmembrane helix</keyword>
<dbReference type="AlphaFoldDB" id="A0A939MQ14"/>
<keyword evidence="5" id="KW-1185">Reference proteome</keyword>
<evidence type="ECO:0000313" key="4">
    <source>
        <dbReference type="EMBL" id="MBO1902837.1"/>
    </source>
</evidence>
<dbReference type="InterPro" id="IPR023365">
    <property type="entry name" value="Sortase_dom-sf"/>
</dbReference>
<organism evidence="4 5">
    <name type="scientific">Leucobacter weissii</name>
    <dbReference type="NCBI Taxonomy" id="1983706"/>
    <lineage>
        <taxon>Bacteria</taxon>
        <taxon>Bacillati</taxon>
        <taxon>Actinomycetota</taxon>
        <taxon>Actinomycetes</taxon>
        <taxon>Micrococcales</taxon>
        <taxon>Microbacteriaceae</taxon>
        <taxon>Leucobacter</taxon>
    </lineage>
</organism>
<dbReference type="InterPro" id="IPR005754">
    <property type="entry name" value="Sortase"/>
</dbReference>
<feature type="transmembrane region" description="Helical" evidence="3">
    <location>
        <begin position="289"/>
        <end position="307"/>
    </location>
</feature>
<proteinExistence type="predicted"/>
<dbReference type="RefSeq" id="WP_208098601.1">
    <property type="nucleotide sequence ID" value="NZ_JAGDYM010000015.1"/>
</dbReference>
<keyword evidence="3" id="KW-0812">Transmembrane</keyword>